<proteinExistence type="inferred from homology"/>
<dbReference type="Gene3D" id="2.30.40.10">
    <property type="entry name" value="Urease, subunit C, domain 1"/>
    <property type="match status" value="1"/>
</dbReference>
<feature type="binding site" description="via carbamate group" evidence="5 8">
    <location>
        <position position="218"/>
    </location>
    <ligand>
        <name>Ni(2+)</name>
        <dbReference type="ChEBI" id="CHEBI:49786"/>
        <label>1</label>
    </ligand>
</feature>
<comment type="PTM">
    <text evidence="7">Carbamylation allows a single lysine to coordinate two nickel ions.</text>
</comment>
<dbReference type="InterPro" id="IPR050112">
    <property type="entry name" value="Urease_alpha_subunit"/>
</dbReference>
<feature type="modified residue" description="N6-carboxylysine" evidence="5 7">
    <location>
        <position position="218"/>
    </location>
</feature>
<dbReference type="InterPro" id="IPR006680">
    <property type="entry name" value="Amidohydro-rel"/>
</dbReference>
<dbReference type="GO" id="GO:0043419">
    <property type="term" value="P:urea catabolic process"/>
    <property type="evidence" value="ECO:0007669"/>
    <property type="project" value="UniProtKB-UniRule"/>
</dbReference>
<dbReference type="InterPro" id="IPR032466">
    <property type="entry name" value="Metal_Hydrolase"/>
</dbReference>
<feature type="binding site" evidence="5 8">
    <location>
        <position position="135"/>
    </location>
    <ligand>
        <name>Ni(2+)</name>
        <dbReference type="ChEBI" id="CHEBI:49786"/>
        <label>1</label>
    </ligand>
</feature>
<dbReference type="SUPFAM" id="SSF51338">
    <property type="entry name" value="Composite domain of metallo-dependent hydrolases"/>
    <property type="match status" value="1"/>
</dbReference>
<organism evidence="14 15">
    <name type="scientific">Acetobacter lovaniensis</name>
    <dbReference type="NCBI Taxonomy" id="104100"/>
    <lineage>
        <taxon>Bacteria</taxon>
        <taxon>Pseudomonadati</taxon>
        <taxon>Pseudomonadota</taxon>
        <taxon>Alphaproteobacteria</taxon>
        <taxon>Acetobacterales</taxon>
        <taxon>Acetobacteraceae</taxon>
        <taxon>Acetobacter</taxon>
    </lineage>
</organism>
<comment type="PTM">
    <text evidence="5">Carboxylation allows a single lysine to coordinate two nickel ions.</text>
</comment>
<dbReference type="Proteomes" id="UP000578000">
    <property type="component" value="Unassembled WGS sequence"/>
</dbReference>
<dbReference type="NCBIfam" id="NF009685">
    <property type="entry name" value="PRK13206.1"/>
    <property type="match status" value="1"/>
</dbReference>
<dbReference type="UniPathway" id="UPA00258">
    <property type="reaction ID" value="UER00370"/>
</dbReference>
<dbReference type="Gene3D" id="3.20.20.140">
    <property type="entry name" value="Metal-dependent hydrolases"/>
    <property type="match status" value="1"/>
</dbReference>
<sequence>MTRLTRHEYAAQFGPTTGDRVRLADTALLVEVEKDLTVYGEEVRFGGGKTIRDGMAQSQVTRAGGAADTVITNALIIDHWGIIKADVALRDGRIAGIGKAGNPDIQPGVDIIIGPGTEIIAGEGKILTAGGIDSHIHYICPQQIEEALASGVTTMLGGGTGPATGTAATTCTPGPWHMARMLQAAEAFPVNLAFAGKGNASRPDGLEEMVRAGACCLKLHEDWGSTPAAIDCCLSVADRMDVQVMIHTDTLNESGFVEDTIAAFQGRTIHAFHTEGAGGGHAPDIIRVAGLPNVLPSSTNPTRPYTRNTLDEHLDMLMVCHHLDPHVPEDIAFAESRIRRETIAAEDIFHDMGVLSMMSSDSQAMGRVGEVPLRTWQTAHKMKCQRGALPGDGRADNNRVKRYIAKYTINPAIAHGLSHEVGSIEVGKLADLVVWNPAFFGVKPDMVVKGGAIVYAMMGDPNASIPTPQPVHGRMMFGGYGGALTHTSLTFVSKAALEDDIGRKLGLHKRLSAVSDTRGGIGKRSMIHNSAMPHIEVDAETYEVRADGVLLTCEPADILPMAQRYFLF</sequence>
<dbReference type="PRINTS" id="PR01752">
    <property type="entry name" value="UREASE"/>
</dbReference>
<dbReference type="GO" id="GO:0016151">
    <property type="term" value="F:nickel cation binding"/>
    <property type="evidence" value="ECO:0007669"/>
    <property type="project" value="UniProtKB-UniRule"/>
</dbReference>
<keyword evidence="15" id="KW-1185">Reference proteome</keyword>
<dbReference type="PANTHER" id="PTHR43440">
    <property type="entry name" value="UREASE"/>
    <property type="match status" value="1"/>
</dbReference>
<feature type="domain" description="Urease" evidence="13">
    <location>
        <begin position="130"/>
        <end position="568"/>
    </location>
</feature>
<dbReference type="InterPro" id="IPR011612">
    <property type="entry name" value="Urease_alpha_N_dom"/>
</dbReference>
<comment type="similarity">
    <text evidence="5 12">Belongs to the metallo-dependent hydrolases superfamily. Urease alpha subunit family.</text>
</comment>
<dbReference type="SUPFAM" id="SSF51556">
    <property type="entry name" value="Metallo-dependent hydrolases"/>
    <property type="match status" value="1"/>
</dbReference>
<evidence type="ECO:0000259" key="13">
    <source>
        <dbReference type="PROSITE" id="PS51368"/>
    </source>
</evidence>
<dbReference type="HAMAP" id="MF_01953">
    <property type="entry name" value="Urease_alpha"/>
    <property type="match status" value="1"/>
</dbReference>
<keyword evidence="5 10" id="KW-0963">Cytoplasm</keyword>
<dbReference type="EMBL" id="JACHIE010000018">
    <property type="protein sequence ID" value="MBB6458333.1"/>
    <property type="molecule type" value="Genomic_DNA"/>
</dbReference>
<evidence type="ECO:0000313" key="14">
    <source>
        <dbReference type="EMBL" id="MBB6458333.1"/>
    </source>
</evidence>
<evidence type="ECO:0000256" key="10">
    <source>
        <dbReference type="PROSITE-ProRule" id="PRU00700"/>
    </source>
</evidence>
<comment type="catalytic activity">
    <reaction evidence="5 11">
        <text>urea + 2 H2O + H(+) = hydrogencarbonate + 2 NH4(+)</text>
        <dbReference type="Rhea" id="RHEA:20557"/>
        <dbReference type="ChEBI" id="CHEBI:15377"/>
        <dbReference type="ChEBI" id="CHEBI:15378"/>
        <dbReference type="ChEBI" id="CHEBI:16199"/>
        <dbReference type="ChEBI" id="CHEBI:17544"/>
        <dbReference type="ChEBI" id="CHEBI:28938"/>
        <dbReference type="EC" id="3.5.1.5"/>
    </reaction>
</comment>
<evidence type="ECO:0000256" key="5">
    <source>
        <dbReference type="HAMAP-Rule" id="MF_01953"/>
    </source>
</evidence>
<feature type="binding site" evidence="5 8">
    <location>
        <position position="361"/>
    </location>
    <ligand>
        <name>Ni(2+)</name>
        <dbReference type="ChEBI" id="CHEBI:49786"/>
        <label>1</label>
    </ligand>
</feature>
<dbReference type="InterPro" id="IPR017951">
    <property type="entry name" value="Urease_asu_c"/>
</dbReference>
<dbReference type="InterPro" id="IPR017950">
    <property type="entry name" value="Urease_AS"/>
</dbReference>
<keyword evidence="3 5" id="KW-0479">Metal-binding</keyword>
<feature type="binding site" description="via carbamate group" evidence="5 8">
    <location>
        <position position="218"/>
    </location>
    <ligand>
        <name>Ni(2+)</name>
        <dbReference type="ChEBI" id="CHEBI:49786"/>
        <label>2</label>
    </ligand>
</feature>
<evidence type="ECO:0000256" key="7">
    <source>
        <dbReference type="PIRSR" id="PIRSR611612-50"/>
    </source>
</evidence>
<evidence type="ECO:0000256" key="4">
    <source>
        <dbReference type="ARBA" id="ARBA00022801"/>
    </source>
</evidence>
<dbReference type="Pfam" id="PF01979">
    <property type="entry name" value="Amidohydro_1"/>
    <property type="match status" value="1"/>
</dbReference>
<keyword evidence="4 5" id="KW-0378">Hydrolase</keyword>
<dbReference type="GO" id="GO:0005737">
    <property type="term" value="C:cytoplasm"/>
    <property type="evidence" value="ECO:0007669"/>
    <property type="project" value="UniProtKB-SubCell"/>
</dbReference>
<dbReference type="Pfam" id="PF00449">
    <property type="entry name" value="Urease_alpha"/>
    <property type="match status" value="1"/>
</dbReference>
<dbReference type="InterPro" id="IPR005848">
    <property type="entry name" value="Urease_asu"/>
</dbReference>
<name>A0A841QJN1_9PROT</name>
<evidence type="ECO:0000256" key="2">
    <source>
        <dbReference type="ARBA" id="ARBA00022596"/>
    </source>
</evidence>
<dbReference type="InterPro" id="IPR029754">
    <property type="entry name" value="Urease_Ni-bd"/>
</dbReference>
<feature type="active site" description="Proton donor" evidence="5 9">
    <location>
        <position position="321"/>
    </location>
</feature>
<dbReference type="NCBIfam" id="NF009686">
    <property type="entry name" value="PRK13207.1"/>
    <property type="match status" value="1"/>
</dbReference>
<comment type="pathway">
    <text evidence="1 5">Nitrogen metabolism; urea degradation; CO(2) and NH(3) from urea (urease route): step 1/1.</text>
</comment>
<comment type="cofactor">
    <cofactor evidence="5 8 11">
        <name>Ni cation</name>
        <dbReference type="ChEBI" id="CHEBI:25516"/>
    </cofactor>
    <text evidence="5 8 11">Binds 2 nickel ions per subunit.</text>
</comment>
<dbReference type="PROSITE" id="PS51368">
    <property type="entry name" value="UREASE_3"/>
    <property type="match status" value="1"/>
</dbReference>
<comment type="caution">
    <text evidence="14">The sequence shown here is derived from an EMBL/GenBank/DDBJ whole genome shotgun (WGS) entry which is preliminary data.</text>
</comment>
<feature type="binding site" evidence="5 10">
    <location>
        <position position="220"/>
    </location>
    <ligand>
        <name>substrate</name>
    </ligand>
</feature>
<dbReference type="PROSITE" id="PS00145">
    <property type="entry name" value="UREASE_2"/>
    <property type="match status" value="1"/>
</dbReference>
<feature type="binding site" evidence="5 8">
    <location>
        <position position="273"/>
    </location>
    <ligand>
        <name>Ni(2+)</name>
        <dbReference type="ChEBI" id="CHEBI:49786"/>
        <label>2</label>
    </ligand>
</feature>
<evidence type="ECO:0000256" key="11">
    <source>
        <dbReference type="RuleBase" id="RU000510"/>
    </source>
</evidence>
<gene>
    <name evidence="5" type="primary">ureC</name>
    <name evidence="14" type="ORF">HNR55_002940</name>
</gene>
<accession>A0A841QJN1</accession>
<dbReference type="PANTHER" id="PTHR43440:SF1">
    <property type="entry name" value="UREASE"/>
    <property type="match status" value="1"/>
</dbReference>
<dbReference type="NCBIfam" id="TIGR01792">
    <property type="entry name" value="urease_alph"/>
    <property type="match status" value="1"/>
</dbReference>
<evidence type="ECO:0000256" key="6">
    <source>
        <dbReference type="NCBIfam" id="TIGR01792"/>
    </source>
</evidence>
<dbReference type="EC" id="3.5.1.5" evidence="5 6"/>
<reference evidence="14 15" key="1">
    <citation type="submission" date="2020-08" db="EMBL/GenBank/DDBJ databases">
        <title>Genomic Encyclopedia of Type Strains, Phase IV (KMG-IV): sequencing the most valuable type-strain genomes for metagenomic binning, comparative biology and taxonomic classification.</title>
        <authorList>
            <person name="Goeker M."/>
        </authorList>
    </citation>
    <scope>NUCLEOTIDE SEQUENCE [LARGE SCALE GENOMIC DNA]</scope>
    <source>
        <strain evidence="14 15">DSM 4491</strain>
    </source>
</reference>
<keyword evidence="2 5" id="KW-0533">Nickel</keyword>
<dbReference type="InterPro" id="IPR011059">
    <property type="entry name" value="Metal-dep_hydrolase_composite"/>
</dbReference>
<evidence type="ECO:0000256" key="9">
    <source>
        <dbReference type="PIRSR" id="PIRSR611612-52"/>
    </source>
</evidence>
<evidence type="ECO:0000256" key="12">
    <source>
        <dbReference type="RuleBase" id="RU004158"/>
    </source>
</evidence>
<dbReference type="CDD" id="cd00375">
    <property type="entry name" value="Urease_alpha"/>
    <property type="match status" value="1"/>
</dbReference>
<evidence type="ECO:0000256" key="8">
    <source>
        <dbReference type="PIRSR" id="PIRSR611612-51"/>
    </source>
</evidence>
<dbReference type="AlphaFoldDB" id="A0A841QJN1"/>
<comment type="subcellular location">
    <subcellularLocation>
        <location evidence="5 10">Cytoplasm</location>
    </subcellularLocation>
</comment>
<evidence type="ECO:0000256" key="1">
    <source>
        <dbReference type="ARBA" id="ARBA00004897"/>
    </source>
</evidence>
<protein>
    <recommendedName>
        <fullName evidence="5 6">Urease subunit alpha</fullName>
        <ecNumber evidence="5 6">3.5.1.5</ecNumber>
    </recommendedName>
    <alternativeName>
        <fullName evidence="5">Urea amidohydrolase subunit alpha</fullName>
    </alternativeName>
</protein>
<dbReference type="PROSITE" id="PS01120">
    <property type="entry name" value="UREASE_1"/>
    <property type="match status" value="1"/>
</dbReference>
<feature type="binding site" evidence="5 8">
    <location>
        <position position="137"/>
    </location>
    <ligand>
        <name>Ni(2+)</name>
        <dbReference type="ChEBI" id="CHEBI:49786"/>
        <label>1</label>
    </ligand>
</feature>
<dbReference type="GO" id="GO:0009039">
    <property type="term" value="F:urease activity"/>
    <property type="evidence" value="ECO:0007669"/>
    <property type="project" value="UniProtKB-UniRule"/>
</dbReference>
<evidence type="ECO:0000313" key="15">
    <source>
        <dbReference type="Proteomes" id="UP000578000"/>
    </source>
</evidence>
<comment type="subunit">
    <text evidence="5">Heterotrimer of UreA (gamma), UreB (beta) and UreC (alpha) subunits. Three heterotrimers associate to form the active enzyme.</text>
</comment>
<evidence type="ECO:0000256" key="3">
    <source>
        <dbReference type="ARBA" id="ARBA00022723"/>
    </source>
</evidence>
<feature type="binding site" evidence="5 8">
    <location>
        <position position="247"/>
    </location>
    <ligand>
        <name>Ni(2+)</name>
        <dbReference type="ChEBI" id="CHEBI:49786"/>
        <label>2</label>
    </ligand>
</feature>
<dbReference type="RefSeq" id="WP_166116526.1">
    <property type="nucleotide sequence ID" value="NZ_BAABDB010000031.1"/>
</dbReference>